<keyword evidence="9" id="KW-1185">Reference proteome</keyword>
<dbReference type="GO" id="GO:0000794">
    <property type="term" value="C:condensed nuclear chromosome"/>
    <property type="evidence" value="ECO:0007669"/>
    <property type="project" value="TreeGrafter"/>
</dbReference>
<dbReference type="Gene3D" id="1.10.10.10">
    <property type="entry name" value="Winged helix-like DNA-binding domain superfamily/Winged helix DNA-binding domain"/>
    <property type="match status" value="1"/>
</dbReference>
<keyword evidence="3" id="KW-0233">DNA recombination</keyword>
<accession>A0A9J6BRK4</accession>
<dbReference type="GO" id="GO:0003690">
    <property type="term" value="F:double-stranded DNA binding"/>
    <property type="evidence" value="ECO:0007669"/>
    <property type="project" value="TreeGrafter"/>
</dbReference>
<dbReference type="Proteomes" id="UP001107558">
    <property type="component" value="Chromosome 3"/>
</dbReference>
<feature type="domain" description="Homologous-pairing protein 2 winged helix" evidence="7">
    <location>
        <begin position="9"/>
        <end position="64"/>
    </location>
</feature>
<comment type="similarity">
    <text evidence="2">Belongs to the HOP2 family.</text>
</comment>
<dbReference type="GO" id="GO:0120231">
    <property type="term" value="C:DNA recombinase auxiliary factor complex"/>
    <property type="evidence" value="ECO:0007669"/>
    <property type="project" value="TreeGrafter"/>
</dbReference>
<organism evidence="8 9">
    <name type="scientific">Polypedilum vanderplanki</name>
    <name type="common">Sleeping chironomid midge</name>
    <dbReference type="NCBI Taxonomy" id="319348"/>
    <lineage>
        <taxon>Eukaryota</taxon>
        <taxon>Metazoa</taxon>
        <taxon>Ecdysozoa</taxon>
        <taxon>Arthropoda</taxon>
        <taxon>Hexapoda</taxon>
        <taxon>Insecta</taxon>
        <taxon>Pterygota</taxon>
        <taxon>Neoptera</taxon>
        <taxon>Endopterygota</taxon>
        <taxon>Diptera</taxon>
        <taxon>Nematocera</taxon>
        <taxon>Chironomoidea</taxon>
        <taxon>Chironomidae</taxon>
        <taxon>Chironominae</taxon>
        <taxon>Polypedilum</taxon>
        <taxon>Polypedilum</taxon>
    </lineage>
</organism>
<dbReference type="GO" id="GO:0000709">
    <property type="term" value="P:meiotic joint molecule formation"/>
    <property type="evidence" value="ECO:0007669"/>
    <property type="project" value="TreeGrafter"/>
</dbReference>
<dbReference type="PANTHER" id="PTHR15938">
    <property type="entry name" value="TBP-1 INTERACTING PROTEIN"/>
    <property type="match status" value="1"/>
</dbReference>
<dbReference type="AlphaFoldDB" id="A0A9J6BRK4"/>
<evidence type="ECO:0000313" key="8">
    <source>
        <dbReference type="EMBL" id="KAG5672439.1"/>
    </source>
</evidence>
<evidence type="ECO:0000256" key="1">
    <source>
        <dbReference type="ARBA" id="ARBA00004123"/>
    </source>
</evidence>
<dbReference type="InterPro" id="IPR036388">
    <property type="entry name" value="WH-like_DNA-bd_sf"/>
</dbReference>
<evidence type="ECO:0000259" key="7">
    <source>
        <dbReference type="Pfam" id="PF07106"/>
    </source>
</evidence>
<dbReference type="GO" id="GO:0010774">
    <property type="term" value="P:meiotic strand invasion involved in reciprocal meiotic recombination"/>
    <property type="evidence" value="ECO:0007669"/>
    <property type="project" value="TreeGrafter"/>
</dbReference>
<dbReference type="GO" id="GO:0007129">
    <property type="term" value="P:homologous chromosome pairing at meiosis"/>
    <property type="evidence" value="ECO:0007669"/>
    <property type="project" value="TreeGrafter"/>
</dbReference>
<dbReference type="EMBL" id="JADBJN010000003">
    <property type="protein sequence ID" value="KAG5672439.1"/>
    <property type="molecule type" value="Genomic_DNA"/>
</dbReference>
<name>A0A9J6BRK4_POLVA</name>
<dbReference type="InterPro" id="IPR010776">
    <property type="entry name" value="Hop2_WH_dom"/>
</dbReference>
<gene>
    <name evidence="8" type="ORF">PVAND_002567</name>
</gene>
<keyword evidence="4" id="KW-0539">Nucleus</keyword>
<sequence length="223" mass="26829">MSIDPHKQVLEEFFNKARPLTLNDLHSQLKHLEKKQLDTILEILLKKEKLIMKMNGKMKIYCYNFNQTEDKELSQSFDEINKHYMKYLKKVNEKEDEIKRLKNLLNEKNNDQNDELEENITLEELEHEHELLKSRIDAYQQQINEKDVNEEKNNVDEKIIKEAIKVYTTYRDAYIKRKRIAYDMLKGISNVSNKSVKKLIEDTEVETDNLVQFNFQNYPELLE</sequence>
<evidence type="ECO:0000313" key="9">
    <source>
        <dbReference type="Proteomes" id="UP001107558"/>
    </source>
</evidence>
<dbReference type="GO" id="GO:0120230">
    <property type="term" value="F:recombinase activator activity"/>
    <property type="evidence" value="ECO:0007669"/>
    <property type="project" value="TreeGrafter"/>
</dbReference>
<comment type="caution">
    <text evidence="8">The sequence shown here is derived from an EMBL/GenBank/DDBJ whole genome shotgun (WGS) entry which is preliminary data.</text>
</comment>
<proteinExistence type="inferred from homology"/>
<evidence type="ECO:0000256" key="4">
    <source>
        <dbReference type="ARBA" id="ARBA00023242"/>
    </source>
</evidence>
<keyword evidence="6" id="KW-0175">Coiled coil</keyword>
<evidence type="ECO:0000256" key="2">
    <source>
        <dbReference type="ARBA" id="ARBA00007922"/>
    </source>
</evidence>
<keyword evidence="5" id="KW-0469">Meiosis</keyword>
<feature type="coiled-coil region" evidence="6">
    <location>
        <begin position="84"/>
        <end position="149"/>
    </location>
</feature>
<dbReference type="PANTHER" id="PTHR15938:SF0">
    <property type="entry name" value="HOMOLOGOUS-PAIRING PROTEIN 2 HOMOLOG"/>
    <property type="match status" value="1"/>
</dbReference>
<reference evidence="8" key="1">
    <citation type="submission" date="2021-03" db="EMBL/GenBank/DDBJ databases">
        <title>Chromosome level genome of the anhydrobiotic midge Polypedilum vanderplanki.</title>
        <authorList>
            <person name="Yoshida Y."/>
            <person name="Kikawada T."/>
            <person name="Gusev O."/>
        </authorList>
    </citation>
    <scope>NUCLEOTIDE SEQUENCE</scope>
    <source>
        <strain evidence="8">NIAS01</strain>
        <tissue evidence="8">Whole body or cell culture</tissue>
    </source>
</reference>
<evidence type="ECO:0000256" key="6">
    <source>
        <dbReference type="SAM" id="Coils"/>
    </source>
</evidence>
<comment type="subcellular location">
    <subcellularLocation>
        <location evidence="1">Nucleus</location>
    </subcellularLocation>
</comment>
<evidence type="ECO:0000256" key="3">
    <source>
        <dbReference type="ARBA" id="ARBA00023172"/>
    </source>
</evidence>
<dbReference type="Pfam" id="PF07106">
    <property type="entry name" value="WHD_TBPIP"/>
    <property type="match status" value="1"/>
</dbReference>
<evidence type="ECO:0000256" key="5">
    <source>
        <dbReference type="ARBA" id="ARBA00023254"/>
    </source>
</evidence>
<protein>
    <recommendedName>
        <fullName evidence="7">Homologous-pairing protein 2 winged helix domain-containing protein</fullName>
    </recommendedName>
</protein>